<dbReference type="KEGG" id="carl:PXC00_04085"/>
<sequence>MPTDKLVRALPDAYRKDFGGNNYKLLALHAEAVDALRADIQAVLQAQNLQQAIGKTLDLYGAEVGQPRGSADDTLYRVLIQQKMARNRGIGTWESVTGGVRNVLNCGASDFYVYDNSYPHKAVLRVRNEEVLENCPLPTEEMKRVLNQLLPAGVDFVTVIPFPGSSFFAVCFRPVRLRIKSKVNIWHLNPVYLNGMRRLDGSWVLNQEVREHFLLAQMQVSSLLSYHPGVSAKVGCQSRNLLLLALRASKLRVYNCQKIPAFSNPIQNVSRSTQKVQAAPDFVCSAFSSQSRFSAALTAVPMWHSFSKTAFRSTPKDTAVHSNQIVSVQTKIIRKITNPIWTLNGAYHLNSARRLNAGRVVEEVL</sequence>
<name>A0AA97DCA2_9FIRM</name>
<protein>
    <submittedName>
        <fullName evidence="1">Uncharacterized protein</fullName>
    </submittedName>
</protein>
<evidence type="ECO:0000313" key="2">
    <source>
        <dbReference type="Proteomes" id="UP001300604"/>
    </source>
</evidence>
<accession>A0AA97DCA2</accession>
<gene>
    <name evidence="1" type="ORF">PXC00_04085</name>
</gene>
<keyword evidence="2" id="KW-1185">Reference proteome</keyword>
<evidence type="ECO:0000313" key="1">
    <source>
        <dbReference type="EMBL" id="WOC33067.1"/>
    </source>
</evidence>
<dbReference type="RefSeq" id="WP_316935100.1">
    <property type="nucleotide sequence ID" value="NZ_CP135996.1"/>
</dbReference>
<reference evidence="1" key="1">
    <citation type="submission" date="2023-09" db="EMBL/GenBank/DDBJ databases">
        <authorList>
            <person name="Zeng C."/>
        </authorList>
    </citation>
    <scope>NUCLEOTIDE SEQUENCE</scope>
    <source>
        <strain evidence="1">ZCY20-5</strain>
    </source>
</reference>
<dbReference type="Proteomes" id="UP001300604">
    <property type="component" value="Chromosome"/>
</dbReference>
<proteinExistence type="predicted"/>
<organism evidence="1 2">
    <name type="scientific">Caproicibacterium argilliputei</name>
    <dbReference type="NCBI Taxonomy" id="3030016"/>
    <lineage>
        <taxon>Bacteria</taxon>
        <taxon>Bacillati</taxon>
        <taxon>Bacillota</taxon>
        <taxon>Clostridia</taxon>
        <taxon>Eubacteriales</taxon>
        <taxon>Oscillospiraceae</taxon>
        <taxon>Caproicibacterium</taxon>
    </lineage>
</organism>
<reference evidence="1" key="2">
    <citation type="submission" date="2024-06" db="EMBL/GenBank/DDBJ databases">
        <title>Caproicibacterium argilliputei sp. nov, a novel caproic acid producing anaerobic bacterium isolated from pit mud.</title>
        <authorList>
            <person name="Xia S."/>
        </authorList>
    </citation>
    <scope>NUCLEOTIDE SEQUENCE</scope>
    <source>
        <strain evidence="1">ZCY20-5</strain>
    </source>
</reference>
<dbReference type="EMBL" id="CP135996">
    <property type="protein sequence ID" value="WOC33067.1"/>
    <property type="molecule type" value="Genomic_DNA"/>
</dbReference>
<dbReference type="AlphaFoldDB" id="A0AA97DCA2"/>